<gene>
    <name evidence="2" type="ORF">S01H1_02589</name>
</gene>
<accession>X0S0W5</accession>
<dbReference type="AlphaFoldDB" id="X0S0W5"/>
<evidence type="ECO:0000256" key="1">
    <source>
        <dbReference type="SAM" id="MobiDB-lite"/>
    </source>
</evidence>
<feature type="non-terminal residue" evidence="2">
    <location>
        <position position="89"/>
    </location>
</feature>
<organism evidence="2">
    <name type="scientific">marine sediment metagenome</name>
    <dbReference type="NCBI Taxonomy" id="412755"/>
    <lineage>
        <taxon>unclassified sequences</taxon>
        <taxon>metagenomes</taxon>
        <taxon>ecological metagenomes</taxon>
    </lineage>
</organism>
<comment type="caution">
    <text evidence="2">The sequence shown here is derived from an EMBL/GenBank/DDBJ whole genome shotgun (WGS) entry which is preliminary data.</text>
</comment>
<sequence>MARIFKPKYPKMRMVEGPDGKKRREPVKDGKGRAVYKESRKWYIEYRDASDSVRRVPGYSDKMATEQLAADLERRAARERVGVIEVSHD</sequence>
<name>X0S0W5_9ZZZZ</name>
<reference evidence="2" key="1">
    <citation type="journal article" date="2014" name="Front. Microbiol.">
        <title>High frequency of phylogenetically diverse reductive dehalogenase-homologous genes in deep subseafloor sedimentary metagenomes.</title>
        <authorList>
            <person name="Kawai M."/>
            <person name="Futagami T."/>
            <person name="Toyoda A."/>
            <person name="Takaki Y."/>
            <person name="Nishi S."/>
            <person name="Hori S."/>
            <person name="Arai W."/>
            <person name="Tsubouchi T."/>
            <person name="Morono Y."/>
            <person name="Uchiyama I."/>
            <person name="Ito T."/>
            <person name="Fujiyama A."/>
            <person name="Inagaki F."/>
            <person name="Takami H."/>
        </authorList>
    </citation>
    <scope>NUCLEOTIDE SEQUENCE</scope>
    <source>
        <strain evidence="2">Expedition CK06-06</strain>
    </source>
</reference>
<proteinExistence type="predicted"/>
<evidence type="ECO:0000313" key="2">
    <source>
        <dbReference type="EMBL" id="GAF69582.1"/>
    </source>
</evidence>
<feature type="region of interest" description="Disordered" evidence="1">
    <location>
        <begin position="9"/>
        <end position="31"/>
    </location>
</feature>
<protein>
    <submittedName>
        <fullName evidence="2">Uncharacterized protein</fullName>
    </submittedName>
</protein>
<feature type="compositionally biased region" description="Basic and acidic residues" evidence="1">
    <location>
        <begin position="13"/>
        <end position="31"/>
    </location>
</feature>
<dbReference type="EMBL" id="BARS01001277">
    <property type="protein sequence ID" value="GAF69582.1"/>
    <property type="molecule type" value="Genomic_DNA"/>
</dbReference>